<sequence length="409" mass="44301">MSKSWGMRLLLRNRNYRFLWLAAVGSQFGNWFNEVAVAQVTLTLTHSPAAMGFVLLCRSLPSVVLGPLAGPFIDRLPKKPLLFLTDVIRAVLALTLSLSSLLHAAWILYISSILLGMAGALFSPVHSAVIPLVVSEAQLTTANTLESQTGGFMQMVGAACGGMVATTVGPVGCFVINALSYLWSGWYIARSHWAELPGNGQDAKRYIQSLRTGFQEVLHNRVARAIIVIAISWGVVGGGYDIVIPLLGQQVYHMGGLGIGLLYVVDGVGVTLGALAVQIFVGNNNGRAVIWYGVAYLLQTLFFVALTQFTHFTWGACMLLLMRMSSGIIIPLDIYLLQINTQPEIRGRVFSLYYSTYGGVMQLSYSMMGLAFATFGIPVVGMAIGAMSMLCGVFWLAQFGRKRKAVKGI</sequence>
<dbReference type="PANTHER" id="PTHR43266">
    <property type="entry name" value="MACROLIDE-EFFLUX PROTEIN"/>
    <property type="match status" value="1"/>
</dbReference>
<keyword evidence="5 7" id="KW-1133">Transmembrane helix</keyword>
<dbReference type="EMBL" id="JBHUCX010000095">
    <property type="protein sequence ID" value="MFD1677631.1"/>
    <property type="molecule type" value="Genomic_DNA"/>
</dbReference>
<evidence type="ECO:0000256" key="2">
    <source>
        <dbReference type="ARBA" id="ARBA00022448"/>
    </source>
</evidence>
<dbReference type="Pfam" id="PF07690">
    <property type="entry name" value="MFS_1"/>
    <property type="match status" value="1"/>
</dbReference>
<evidence type="ECO:0000256" key="7">
    <source>
        <dbReference type="SAM" id="Phobius"/>
    </source>
</evidence>
<evidence type="ECO:0000256" key="6">
    <source>
        <dbReference type="ARBA" id="ARBA00023136"/>
    </source>
</evidence>
<comment type="subcellular location">
    <subcellularLocation>
        <location evidence="1">Cell membrane</location>
        <topology evidence="1">Multi-pass membrane protein</topology>
    </subcellularLocation>
</comment>
<dbReference type="InterPro" id="IPR036259">
    <property type="entry name" value="MFS_trans_sf"/>
</dbReference>
<keyword evidence="2" id="KW-0813">Transport</keyword>
<dbReference type="CDD" id="cd06173">
    <property type="entry name" value="MFS_MefA_like"/>
    <property type="match status" value="1"/>
</dbReference>
<dbReference type="SUPFAM" id="SSF103473">
    <property type="entry name" value="MFS general substrate transporter"/>
    <property type="match status" value="1"/>
</dbReference>
<comment type="caution">
    <text evidence="8">The sequence shown here is derived from an EMBL/GenBank/DDBJ whole genome shotgun (WGS) entry which is preliminary data.</text>
</comment>
<keyword evidence="3" id="KW-1003">Cell membrane</keyword>
<accession>A0ABW4JP18</accession>
<evidence type="ECO:0000256" key="4">
    <source>
        <dbReference type="ARBA" id="ARBA00022692"/>
    </source>
</evidence>
<gene>
    <name evidence="8" type="ORF">ACFSB2_23495</name>
</gene>
<reference evidence="9" key="1">
    <citation type="journal article" date="2019" name="Int. J. Syst. Evol. Microbiol.">
        <title>The Global Catalogue of Microorganisms (GCM) 10K type strain sequencing project: providing services to taxonomists for standard genome sequencing and annotation.</title>
        <authorList>
            <consortium name="The Broad Institute Genomics Platform"/>
            <consortium name="The Broad Institute Genome Sequencing Center for Infectious Disease"/>
            <person name="Wu L."/>
            <person name="Ma J."/>
        </authorList>
    </citation>
    <scope>NUCLEOTIDE SEQUENCE [LARGE SCALE GENOMIC DNA]</scope>
    <source>
        <strain evidence="9">CGMCC 1.12286</strain>
    </source>
</reference>
<feature type="transmembrane region" description="Helical" evidence="7">
    <location>
        <begin position="371"/>
        <end position="397"/>
    </location>
</feature>
<feature type="transmembrane region" description="Helical" evidence="7">
    <location>
        <begin position="312"/>
        <end position="337"/>
    </location>
</feature>
<proteinExistence type="predicted"/>
<evidence type="ECO:0000256" key="1">
    <source>
        <dbReference type="ARBA" id="ARBA00004651"/>
    </source>
</evidence>
<keyword evidence="4 7" id="KW-0812">Transmembrane</keyword>
<keyword evidence="6 7" id="KW-0472">Membrane</keyword>
<feature type="transmembrane region" description="Helical" evidence="7">
    <location>
        <begin position="260"/>
        <end position="281"/>
    </location>
</feature>
<keyword evidence="9" id="KW-1185">Reference proteome</keyword>
<dbReference type="InterPro" id="IPR011701">
    <property type="entry name" value="MFS"/>
</dbReference>
<evidence type="ECO:0000313" key="8">
    <source>
        <dbReference type="EMBL" id="MFD1677631.1"/>
    </source>
</evidence>
<feature type="transmembrane region" description="Helical" evidence="7">
    <location>
        <begin position="349"/>
        <end position="365"/>
    </location>
</feature>
<evidence type="ECO:0000313" key="9">
    <source>
        <dbReference type="Proteomes" id="UP001597079"/>
    </source>
</evidence>
<evidence type="ECO:0000256" key="3">
    <source>
        <dbReference type="ARBA" id="ARBA00022475"/>
    </source>
</evidence>
<dbReference type="Proteomes" id="UP001597079">
    <property type="component" value="Unassembled WGS sequence"/>
</dbReference>
<feature type="transmembrane region" description="Helical" evidence="7">
    <location>
        <begin position="48"/>
        <end position="69"/>
    </location>
</feature>
<dbReference type="Gene3D" id="1.20.1250.20">
    <property type="entry name" value="MFS general substrate transporter like domains"/>
    <property type="match status" value="1"/>
</dbReference>
<name>A0ABW4JP18_9BACL</name>
<protein>
    <submittedName>
        <fullName evidence="8">MFS transporter</fullName>
    </submittedName>
</protein>
<dbReference type="RefSeq" id="WP_377945540.1">
    <property type="nucleotide sequence ID" value="NZ_JBHUCX010000095.1"/>
</dbReference>
<dbReference type="PANTHER" id="PTHR43266:SF10">
    <property type="entry name" value="BACILYSIN EXPORTER BACE-RELATED"/>
    <property type="match status" value="1"/>
</dbReference>
<feature type="transmembrane region" description="Helical" evidence="7">
    <location>
        <begin position="225"/>
        <end position="248"/>
    </location>
</feature>
<evidence type="ECO:0000256" key="5">
    <source>
        <dbReference type="ARBA" id="ARBA00022989"/>
    </source>
</evidence>
<organism evidence="8 9">
    <name type="scientific">Alicyclobacillus fodiniaquatilis</name>
    <dbReference type="NCBI Taxonomy" id="1661150"/>
    <lineage>
        <taxon>Bacteria</taxon>
        <taxon>Bacillati</taxon>
        <taxon>Bacillota</taxon>
        <taxon>Bacilli</taxon>
        <taxon>Bacillales</taxon>
        <taxon>Alicyclobacillaceae</taxon>
        <taxon>Alicyclobacillus</taxon>
    </lineage>
</organism>
<feature type="transmembrane region" description="Helical" evidence="7">
    <location>
        <begin position="288"/>
        <end position="306"/>
    </location>
</feature>